<evidence type="ECO:0000313" key="2">
    <source>
        <dbReference type="Proteomes" id="UP000008634"/>
    </source>
</evidence>
<sequence length="42" mass="4699">MSVTILTEGVRYKRVKEMSDENYYTQSSNGTSEKLALVASLV</sequence>
<dbReference type="EMBL" id="CP002453">
    <property type="protein sequence ID" value="ADV51243.1"/>
    <property type="molecule type" value="Genomic_DNA"/>
</dbReference>
<dbReference type="KEGG" id="cao:Celal_3999"/>
<dbReference type="AlphaFoldDB" id="E6XD56"/>
<organism evidence="1 2">
    <name type="scientific">Cellulophaga algicola (strain DSM 14237 / IC166 / ACAM 630)</name>
    <dbReference type="NCBI Taxonomy" id="688270"/>
    <lineage>
        <taxon>Bacteria</taxon>
        <taxon>Pseudomonadati</taxon>
        <taxon>Bacteroidota</taxon>
        <taxon>Flavobacteriia</taxon>
        <taxon>Flavobacteriales</taxon>
        <taxon>Flavobacteriaceae</taxon>
        <taxon>Cellulophaga</taxon>
    </lineage>
</organism>
<gene>
    <name evidence="1" type="ordered locus">Celal_3999</name>
</gene>
<evidence type="ECO:0000313" key="1">
    <source>
        <dbReference type="EMBL" id="ADV51243.1"/>
    </source>
</evidence>
<dbReference type="Proteomes" id="UP000008634">
    <property type="component" value="Chromosome"/>
</dbReference>
<dbReference type="HOGENOM" id="CLU_3249046_0_0_10"/>
<reference evidence="1 2" key="1">
    <citation type="journal article" date="2010" name="Stand. Genomic Sci.">
        <title>Complete genome sequence of Cellulophaga algicola type strain (IC166).</title>
        <authorList>
            <person name="Abt B."/>
            <person name="Lu M."/>
            <person name="Misra M."/>
            <person name="Han C."/>
            <person name="Nolan M."/>
            <person name="Lucas S."/>
            <person name="Hammon N."/>
            <person name="Deshpande S."/>
            <person name="Cheng J.F."/>
            <person name="Tapia R."/>
            <person name="Goodwin L."/>
            <person name="Pitluck S."/>
            <person name="Liolios K."/>
            <person name="Pagani I."/>
            <person name="Ivanova N."/>
            <person name="Mavromatis K."/>
            <person name="Ovchinikova G."/>
            <person name="Pati A."/>
            <person name="Chen A."/>
            <person name="Palaniappan K."/>
            <person name="Land M."/>
            <person name="Hauser L."/>
            <person name="Chang Y.J."/>
            <person name="Jeffries C.D."/>
            <person name="Detter J.C."/>
            <person name="Brambilla E."/>
            <person name="Rohde M."/>
            <person name="Tindall B.J."/>
            <person name="Goker M."/>
            <person name="Woyke T."/>
            <person name="Bristow J."/>
            <person name="Eisen J.A."/>
            <person name="Markowitz V."/>
            <person name="Hugenholtz P."/>
            <person name="Kyrpides N.C."/>
            <person name="Klenk H.P."/>
            <person name="Lapidus A."/>
        </authorList>
    </citation>
    <scope>NUCLEOTIDE SEQUENCE [LARGE SCALE GENOMIC DNA]</scope>
    <source>
        <strain evidence="2">DSM 14237 / IC166 / ACAM 630</strain>
    </source>
</reference>
<proteinExistence type="predicted"/>
<protein>
    <submittedName>
        <fullName evidence="1">Uncharacterized protein</fullName>
    </submittedName>
</protein>
<keyword evidence="2" id="KW-1185">Reference proteome</keyword>
<name>E6XD56_CELAD</name>
<dbReference type="STRING" id="688270.Celal_3999"/>
<accession>E6XD56</accession>